<evidence type="ECO:0000256" key="1">
    <source>
        <dbReference type="SAM" id="MobiDB-lite"/>
    </source>
</evidence>
<dbReference type="Pfam" id="PF12585">
    <property type="entry name" value="DUF3759"/>
    <property type="match status" value="1"/>
</dbReference>
<evidence type="ECO:0000313" key="3">
    <source>
        <dbReference type="Proteomes" id="UP001497392"/>
    </source>
</evidence>
<keyword evidence="3" id="KW-1185">Reference proteome</keyword>
<comment type="caution">
    <text evidence="2">The sequence shown here is derived from an EMBL/GenBank/DDBJ whole genome shotgun (WGS) entry which is preliminary data.</text>
</comment>
<gene>
    <name evidence="2" type="primary">g13148</name>
    <name evidence="2" type="ORF">VP750_LOCUS11670</name>
</gene>
<dbReference type="InterPro" id="IPR022234">
    <property type="entry name" value="DUF3759"/>
</dbReference>
<feature type="region of interest" description="Disordered" evidence="1">
    <location>
        <begin position="91"/>
        <end position="111"/>
    </location>
</feature>
<sequence length="111" mass="12682">MGIFSNWGGSQDNQQNYDQVYNQPHEGKFSHEALAGAASFFAMREYEKHEEANGKPPNHQFAKEMLAGIAAGEVDKLCETKGMDYIDREKAKRHAQEQANQMYDQTYGQQY</sequence>
<protein>
    <submittedName>
        <fullName evidence="2">G13148 protein</fullName>
    </submittedName>
</protein>
<feature type="compositionally biased region" description="Polar residues" evidence="1">
    <location>
        <begin position="97"/>
        <end position="111"/>
    </location>
</feature>
<dbReference type="PANTHER" id="PTHR37450:SF1">
    <property type="entry name" value="CIPC PROTEIN"/>
    <property type="match status" value="1"/>
</dbReference>
<name>A0ABP1GGR9_9CHLO</name>
<evidence type="ECO:0000313" key="2">
    <source>
        <dbReference type="EMBL" id="CAL5229764.1"/>
    </source>
</evidence>
<accession>A0ABP1GGR9</accession>
<organism evidence="2 3">
    <name type="scientific">Coccomyxa viridis</name>
    <dbReference type="NCBI Taxonomy" id="1274662"/>
    <lineage>
        <taxon>Eukaryota</taxon>
        <taxon>Viridiplantae</taxon>
        <taxon>Chlorophyta</taxon>
        <taxon>core chlorophytes</taxon>
        <taxon>Trebouxiophyceae</taxon>
        <taxon>Trebouxiophyceae incertae sedis</taxon>
        <taxon>Coccomyxaceae</taxon>
        <taxon>Coccomyxa</taxon>
    </lineage>
</organism>
<dbReference type="PANTHER" id="PTHR37450">
    <property type="entry name" value="CIPC PROTEIN"/>
    <property type="match status" value="1"/>
</dbReference>
<reference evidence="2 3" key="1">
    <citation type="submission" date="2024-06" db="EMBL/GenBank/DDBJ databases">
        <authorList>
            <person name="Kraege A."/>
            <person name="Thomma B."/>
        </authorList>
    </citation>
    <scope>NUCLEOTIDE SEQUENCE [LARGE SCALE GENOMIC DNA]</scope>
</reference>
<dbReference type="Proteomes" id="UP001497392">
    <property type="component" value="Unassembled WGS sequence"/>
</dbReference>
<proteinExistence type="predicted"/>
<dbReference type="EMBL" id="CAXHTA020000021">
    <property type="protein sequence ID" value="CAL5229764.1"/>
    <property type="molecule type" value="Genomic_DNA"/>
</dbReference>